<comment type="caution">
    <text evidence="2">The sequence shown here is derived from an EMBL/GenBank/DDBJ whole genome shotgun (WGS) entry which is preliminary data.</text>
</comment>
<comment type="cofactor">
    <cofactor evidence="1">
        <name>Zn(2+)</name>
        <dbReference type="ChEBI" id="CHEBI:29105"/>
    </cofactor>
</comment>
<gene>
    <name evidence="2" type="primary">bshB1</name>
    <name evidence="2" type="ORF">CR194_03105</name>
</gene>
<dbReference type="InterPro" id="IPR003737">
    <property type="entry name" value="GlcNAc_PI_deacetylase-related"/>
</dbReference>
<reference evidence="2 3" key="1">
    <citation type="submission" date="2017-10" db="EMBL/GenBank/DDBJ databases">
        <title>Bacillus sp. nov., a halophilic bacterium isolated from a Keqin Lake.</title>
        <authorList>
            <person name="Wang H."/>
        </authorList>
    </citation>
    <scope>NUCLEOTIDE SEQUENCE [LARGE SCALE GENOMIC DNA]</scope>
    <source>
        <strain evidence="2 3">KQ-12</strain>
    </source>
</reference>
<dbReference type="Proteomes" id="UP000248214">
    <property type="component" value="Unassembled WGS sequence"/>
</dbReference>
<dbReference type="RefSeq" id="WP_110608170.1">
    <property type="nucleotide sequence ID" value="NZ_PDOD01000001.1"/>
</dbReference>
<dbReference type="GO" id="GO:0019213">
    <property type="term" value="F:deacetylase activity"/>
    <property type="evidence" value="ECO:0007669"/>
    <property type="project" value="InterPro"/>
</dbReference>
<organism evidence="2 3">
    <name type="scientific">Salipaludibacillus keqinensis</name>
    <dbReference type="NCBI Taxonomy" id="2045207"/>
    <lineage>
        <taxon>Bacteria</taxon>
        <taxon>Bacillati</taxon>
        <taxon>Bacillota</taxon>
        <taxon>Bacilli</taxon>
        <taxon>Bacillales</taxon>
        <taxon>Bacillaceae</taxon>
    </lineage>
</organism>
<dbReference type="GO" id="GO:0071793">
    <property type="term" value="P:bacillithiol biosynthetic process"/>
    <property type="evidence" value="ECO:0007669"/>
    <property type="project" value="InterPro"/>
</dbReference>
<keyword evidence="3" id="KW-1185">Reference proteome</keyword>
<dbReference type="Pfam" id="PF02585">
    <property type="entry name" value="PIG-L"/>
    <property type="match status" value="1"/>
</dbReference>
<protein>
    <submittedName>
        <fullName evidence="2">Bacillithiol biosynthesis deacetylase BshB1</fullName>
    </submittedName>
</protein>
<dbReference type="OrthoDB" id="9778719at2"/>
<evidence type="ECO:0000313" key="3">
    <source>
        <dbReference type="Proteomes" id="UP000248214"/>
    </source>
</evidence>
<dbReference type="PANTHER" id="PTHR12993">
    <property type="entry name" value="N-ACETYLGLUCOSAMINYL-PHOSPHATIDYLINOSITOL DE-N-ACETYLASE-RELATED"/>
    <property type="match status" value="1"/>
</dbReference>
<evidence type="ECO:0000313" key="2">
    <source>
        <dbReference type="EMBL" id="PYZ94537.1"/>
    </source>
</evidence>
<dbReference type="EMBL" id="PDOD01000001">
    <property type="protein sequence ID" value="PYZ94537.1"/>
    <property type="molecule type" value="Genomic_DNA"/>
</dbReference>
<dbReference type="InterPro" id="IPR024078">
    <property type="entry name" value="LmbE-like_dom_sf"/>
</dbReference>
<evidence type="ECO:0000256" key="1">
    <source>
        <dbReference type="ARBA" id="ARBA00001947"/>
    </source>
</evidence>
<dbReference type="SUPFAM" id="SSF102588">
    <property type="entry name" value="LmbE-like"/>
    <property type="match status" value="1"/>
</dbReference>
<dbReference type="NCBIfam" id="TIGR04001">
    <property type="entry name" value="thiol_BshB1"/>
    <property type="match status" value="1"/>
</dbReference>
<dbReference type="AlphaFoldDB" id="A0A323TLB4"/>
<dbReference type="InterPro" id="IPR023842">
    <property type="entry name" value="Bacillithiol_biosynth_BshB1"/>
</dbReference>
<dbReference type="PANTHER" id="PTHR12993:SF30">
    <property type="entry name" value="N-ACETYL-ALPHA-D-GLUCOSAMINYL L-MALATE DEACETYLASE 1"/>
    <property type="match status" value="1"/>
</dbReference>
<proteinExistence type="predicted"/>
<dbReference type="GO" id="GO:0016811">
    <property type="term" value="F:hydrolase activity, acting on carbon-nitrogen (but not peptide) bonds, in linear amides"/>
    <property type="evidence" value="ECO:0007669"/>
    <property type="project" value="TreeGrafter"/>
</dbReference>
<name>A0A323TLB4_9BACI</name>
<accession>A0A323TLB4</accession>
<sequence length="237" mass="26408">MSHKVDLLAIGAHPDDVEIGMGGTIAKYRQAGKNVVIVHLTEAGLSSNGTIETRQIEAENACKVLGISNPVQFQFPDRQLLSVREEAIAALVTVIRQYRPKLLFAPYFQDRHPDHGHCGEIVREAFFSSGIKKYLEDETELAYRPHALYFYQINGLTTPDFLVDISDSIDVKYSALACFKSQFSPQVGKVKTPLNSGFLEKLKARDQLLGNEVGVNYAEGFFSDKPILIYDLLGDKQ</sequence>
<dbReference type="Gene3D" id="3.40.50.10320">
    <property type="entry name" value="LmbE-like"/>
    <property type="match status" value="1"/>
</dbReference>